<keyword evidence="4" id="KW-0175">Coiled coil</keyword>
<dbReference type="EMBL" id="JXQQ01000007">
    <property type="protein sequence ID" value="KIQ36320.1"/>
    <property type="molecule type" value="Genomic_DNA"/>
</dbReference>
<dbReference type="InterPro" id="IPR058625">
    <property type="entry name" value="MdtA-like_BSH"/>
</dbReference>
<evidence type="ECO:0000256" key="4">
    <source>
        <dbReference type="SAM" id="Coils"/>
    </source>
</evidence>
<dbReference type="SUPFAM" id="SSF111369">
    <property type="entry name" value="HlyD-like secretion proteins"/>
    <property type="match status" value="1"/>
</dbReference>
<dbReference type="InterPro" id="IPR058627">
    <property type="entry name" value="MdtA-like_C"/>
</dbReference>
<feature type="coiled-coil region" evidence="4">
    <location>
        <begin position="114"/>
        <end position="141"/>
    </location>
</feature>
<accession>A0A0D0N4H8</accession>
<name>A0A0D0N4H8_VARPD</name>
<dbReference type="Pfam" id="PF25917">
    <property type="entry name" value="BSH_RND"/>
    <property type="match status" value="1"/>
</dbReference>
<comment type="subcellular location">
    <subcellularLocation>
        <location evidence="1">Cell envelope</location>
    </subcellularLocation>
</comment>
<dbReference type="Gene3D" id="2.40.50.100">
    <property type="match status" value="1"/>
</dbReference>
<reference evidence="7 8" key="1">
    <citation type="submission" date="2014-12" db="EMBL/GenBank/DDBJ databases">
        <title>16Stimator: statistical estimation of ribosomal gene copy numbers from draft genome assemblies.</title>
        <authorList>
            <person name="Perisin M.A."/>
            <person name="Vetter M."/>
            <person name="Gilbert J.A."/>
            <person name="Bergelson J."/>
        </authorList>
    </citation>
    <scope>NUCLEOTIDE SEQUENCE [LARGE SCALE GENOMIC DNA]</scope>
    <source>
        <strain evidence="7 8">MEDvA23</strain>
    </source>
</reference>
<dbReference type="PANTHER" id="PTHR30469">
    <property type="entry name" value="MULTIDRUG RESISTANCE PROTEIN MDTA"/>
    <property type="match status" value="1"/>
</dbReference>
<dbReference type="InterPro" id="IPR006311">
    <property type="entry name" value="TAT_signal"/>
</dbReference>
<comment type="similarity">
    <text evidence="2">Belongs to the membrane fusion protein (MFP) (TC 8.A.1) family.</text>
</comment>
<dbReference type="Proteomes" id="UP000032067">
    <property type="component" value="Unassembled WGS sequence"/>
</dbReference>
<evidence type="ECO:0000259" key="5">
    <source>
        <dbReference type="Pfam" id="PF25917"/>
    </source>
</evidence>
<protein>
    <submittedName>
        <fullName evidence="7">Hemolysin D</fullName>
    </submittedName>
</protein>
<feature type="domain" description="Multidrug resistance protein MdtA-like C-terminal permuted SH3" evidence="6">
    <location>
        <begin position="303"/>
        <end position="364"/>
    </location>
</feature>
<dbReference type="GO" id="GO:0015562">
    <property type="term" value="F:efflux transmembrane transporter activity"/>
    <property type="evidence" value="ECO:0007669"/>
    <property type="project" value="TreeGrafter"/>
</dbReference>
<evidence type="ECO:0000313" key="8">
    <source>
        <dbReference type="Proteomes" id="UP000032067"/>
    </source>
</evidence>
<dbReference type="GO" id="GO:1990281">
    <property type="term" value="C:efflux pump complex"/>
    <property type="evidence" value="ECO:0007669"/>
    <property type="project" value="TreeGrafter"/>
</dbReference>
<dbReference type="PROSITE" id="PS51318">
    <property type="entry name" value="TAT"/>
    <property type="match status" value="1"/>
</dbReference>
<dbReference type="AlphaFoldDB" id="A0A0D0N4H8"/>
<dbReference type="Gene3D" id="1.10.287.470">
    <property type="entry name" value="Helix hairpin bin"/>
    <property type="match status" value="1"/>
</dbReference>
<sequence>MRSDLPPPRPSRRLLMFAVAGTALALLASAAVLGLGGPRKKAAPPAAAAIAALTVESATAREVTWPATLDATGSIAPWQETVVGTQVAGQRLLELRANVGDTVRRGQLLARFDADTLRADCDQLQAALDQAVAQAAQATTNRDRALKLQGSGGISEQEVLQHVTQADSARAQVVAARAQLASRRLQLRHAEVLAPDDGVISARNATLGTVGTVGQELFRLIRQGRLEWRGELTATQFSQAERGQQVLLALPDGRSAEARIRQLAPTLDGQTRLGLVYADLAAGSPARAGMYAGGRIQLAQRPALVVPAASLLLRDGRTHVLKLTGTDRMQRVVLQTVVAGRRRDDEAEIVQGLAAGERVVARGAGFLNDGDTVRLADARGSHTP</sequence>
<dbReference type="Gene3D" id="2.40.30.170">
    <property type="match status" value="1"/>
</dbReference>
<dbReference type="NCBIfam" id="TIGR01730">
    <property type="entry name" value="RND_mfp"/>
    <property type="match status" value="1"/>
</dbReference>
<gene>
    <name evidence="7" type="ORF">RT97_02280</name>
</gene>
<evidence type="ECO:0000256" key="2">
    <source>
        <dbReference type="ARBA" id="ARBA00009477"/>
    </source>
</evidence>
<dbReference type="Pfam" id="PF25967">
    <property type="entry name" value="RND-MFP_C"/>
    <property type="match status" value="1"/>
</dbReference>
<evidence type="ECO:0000256" key="1">
    <source>
        <dbReference type="ARBA" id="ARBA00004196"/>
    </source>
</evidence>
<evidence type="ECO:0000256" key="3">
    <source>
        <dbReference type="ARBA" id="ARBA00022448"/>
    </source>
</evidence>
<dbReference type="PANTHER" id="PTHR30469:SF15">
    <property type="entry name" value="HLYD FAMILY OF SECRETION PROTEINS"/>
    <property type="match status" value="1"/>
</dbReference>
<organism evidence="7 8">
    <name type="scientific">Variovorax paradoxus</name>
    <dbReference type="NCBI Taxonomy" id="34073"/>
    <lineage>
        <taxon>Bacteria</taxon>
        <taxon>Pseudomonadati</taxon>
        <taxon>Pseudomonadota</taxon>
        <taxon>Betaproteobacteria</taxon>
        <taxon>Burkholderiales</taxon>
        <taxon>Comamonadaceae</taxon>
        <taxon>Variovorax</taxon>
    </lineage>
</organism>
<evidence type="ECO:0000313" key="7">
    <source>
        <dbReference type="EMBL" id="KIQ36320.1"/>
    </source>
</evidence>
<dbReference type="Gene3D" id="2.40.420.20">
    <property type="match status" value="1"/>
</dbReference>
<comment type="caution">
    <text evidence="7">The sequence shown here is derived from an EMBL/GenBank/DDBJ whole genome shotgun (WGS) entry which is preliminary data.</text>
</comment>
<dbReference type="InterPro" id="IPR006143">
    <property type="entry name" value="RND_pump_MFP"/>
</dbReference>
<keyword evidence="3" id="KW-0813">Transport</keyword>
<proteinExistence type="inferred from homology"/>
<feature type="domain" description="Multidrug resistance protein MdtA-like barrel-sandwich hybrid" evidence="5">
    <location>
        <begin position="83"/>
        <end position="219"/>
    </location>
</feature>
<evidence type="ECO:0000259" key="6">
    <source>
        <dbReference type="Pfam" id="PF25967"/>
    </source>
</evidence>